<dbReference type="GO" id="GO:0032259">
    <property type="term" value="P:methylation"/>
    <property type="evidence" value="ECO:0007669"/>
    <property type="project" value="UniProtKB-KW"/>
</dbReference>
<dbReference type="SUPFAM" id="SSF53335">
    <property type="entry name" value="S-adenosyl-L-methionine-dependent methyltransferases"/>
    <property type="match status" value="1"/>
</dbReference>
<gene>
    <name evidence="2" type="ORF">OCS65_00990</name>
</gene>
<reference evidence="2" key="1">
    <citation type="submission" date="2022-09" db="EMBL/GenBank/DDBJ databases">
        <title>The genome sequence of Rhodococcus aetherivorans N1.</title>
        <authorList>
            <person name="Jiang W."/>
        </authorList>
    </citation>
    <scope>NUCLEOTIDE SEQUENCE</scope>
    <source>
        <strain evidence="2">N1</strain>
    </source>
</reference>
<dbReference type="AlphaFoldDB" id="A0AA46SDW9"/>
<evidence type="ECO:0000313" key="2">
    <source>
        <dbReference type="EMBL" id="UYF94386.1"/>
    </source>
</evidence>
<keyword evidence="2" id="KW-0489">Methyltransferase</keyword>
<protein>
    <submittedName>
        <fullName evidence="2">Class I SAM-dependent methyltransferase</fullName>
    </submittedName>
</protein>
<dbReference type="Pfam" id="PF08241">
    <property type="entry name" value="Methyltransf_11"/>
    <property type="match status" value="1"/>
</dbReference>
<dbReference type="RefSeq" id="WP_082120158.1">
    <property type="nucleotide sequence ID" value="NZ_CP011341.1"/>
</dbReference>
<dbReference type="InterPro" id="IPR013216">
    <property type="entry name" value="Methyltransf_11"/>
</dbReference>
<sequence length="247" mass="27815">MTHDIDTAPTTGIGEMLISSRSLDEYRSMFNLTDEDLSRTILDCPGGAAGFTSAVNRLGGDVTACDMAYFDRETEQLAVVAVAETDRGNRYIRAHAEHYDWTFFADPDEHARVRRQAVEEFAADIRRHPRRYVAGRLPSLPFPDAAFDLVLSSHLLFSYSDRLDHTFHLDAIRELMRVARGELRVFPLVVSGSSVRYPRVDELLTDLRNHDIAGEVVEVDYRFQRGAHHMLVCRHITSHAPEAAGSA</sequence>
<keyword evidence="2" id="KW-0808">Transferase</keyword>
<dbReference type="GeneID" id="83618950"/>
<dbReference type="Gene3D" id="3.40.50.150">
    <property type="entry name" value="Vaccinia Virus protein VP39"/>
    <property type="match status" value="1"/>
</dbReference>
<accession>A0AA46SDW9</accession>
<dbReference type="InterPro" id="IPR029063">
    <property type="entry name" value="SAM-dependent_MTases_sf"/>
</dbReference>
<dbReference type="GO" id="GO:0008757">
    <property type="term" value="F:S-adenosylmethionine-dependent methyltransferase activity"/>
    <property type="evidence" value="ECO:0007669"/>
    <property type="project" value="InterPro"/>
</dbReference>
<dbReference type="Proteomes" id="UP001163947">
    <property type="component" value="Chromosome"/>
</dbReference>
<organism evidence="2 3">
    <name type="scientific">Rhodococcus aetherivorans</name>
    <dbReference type="NCBI Taxonomy" id="191292"/>
    <lineage>
        <taxon>Bacteria</taxon>
        <taxon>Bacillati</taxon>
        <taxon>Actinomycetota</taxon>
        <taxon>Actinomycetes</taxon>
        <taxon>Mycobacteriales</taxon>
        <taxon>Nocardiaceae</taxon>
        <taxon>Rhodococcus</taxon>
    </lineage>
</organism>
<evidence type="ECO:0000313" key="3">
    <source>
        <dbReference type="Proteomes" id="UP001163947"/>
    </source>
</evidence>
<evidence type="ECO:0000259" key="1">
    <source>
        <dbReference type="Pfam" id="PF08241"/>
    </source>
</evidence>
<dbReference type="EMBL" id="CP106982">
    <property type="protein sequence ID" value="UYF94386.1"/>
    <property type="molecule type" value="Genomic_DNA"/>
</dbReference>
<proteinExistence type="predicted"/>
<name>A0AA46SDW9_9NOCA</name>
<feature type="domain" description="Methyltransferase type 11" evidence="1">
    <location>
        <begin position="126"/>
        <end position="179"/>
    </location>
</feature>